<dbReference type="InterPro" id="IPR001714">
    <property type="entry name" value="Pept_M24_MAP"/>
</dbReference>
<evidence type="ECO:0000256" key="2">
    <source>
        <dbReference type="ARBA" id="ARBA00008766"/>
    </source>
</evidence>
<protein>
    <submittedName>
        <fullName evidence="6">Dipeptidase YkvY</fullName>
    </submittedName>
</protein>
<sequence>MKNRIAKLANWLEDEKVDFVFINSVTNIYYYTGFTCKPYERLVGLFVFSEADPIMVCPKLEEEQVKQSGWSYGIISYQDSEDPWSKIKESLDRERINPASYAIEESVLSYKRSLKLQGLFPSAFIVPLDEVINQERLIKSEQEVEAMIDSSRIAEYGIEVGIQALREGITEIELVAHIEYKQKKKGIRHMAAPPMALFGKNSGHPHGKPGLRKLEEGDFVMLDLGVILNGYCSDITRTFVYHRVSNHKKEIYETVLEANQKAIESCKPGMTIGEIDRISRKVITEAGYGDYYPHRVGHGIGLEGHEYPSLHQNNDNVLREGMTFTIEPGIYIPEIGGVRIEDEILVTKDGYKLLTQYPKKLQVI</sequence>
<dbReference type="PANTHER" id="PTHR46112">
    <property type="entry name" value="AMINOPEPTIDASE"/>
    <property type="match status" value="1"/>
</dbReference>
<dbReference type="CDD" id="cd01092">
    <property type="entry name" value="APP-like"/>
    <property type="match status" value="1"/>
</dbReference>
<dbReference type="InterPro" id="IPR050659">
    <property type="entry name" value="Peptidase_M24B"/>
</dbReference>
<evidence type="ECO:0000313" key="7">
    <source>
        <dbReference type="Proteomes" id="UP000619534"/>
    </source>
</evidence>
<dbReference type="PANTHER" id="PTHR46112:SF10">
    <property type="entry name" value="DIPEPTIDASE YKVY-RELATED"/>
    <property type="match status" value="1"/>
</dbReference>
<gene>
    <name evidence="6" type="primary">ykvY</name>
    <name evidence="6" type="ORF">GCM10007216_18420</name>
</gene>
<feature type="domain" description="Creatinase N-terminal" evidence="5">
    <location>
        <begin position="4"/>
        <end position="138"/>
    </location>
</feature>
<evidence type="ECO:0000256" key="1">
    <source>
        <dbReference type="ARBA" id="ARBA00001936"/>
    </source>
</evidence>
<dbReference type="InterPro" id="IPR029149">
    <property type="entry name" value="Creatin/AminoP/Spt16_N"/>
</dbReference>
<evidence type="ECO:0000259" key="5">
    <source>
        <dbReference type="Pfam" id="PF01321"/>
    </source>
</evidence>
<dbReference type="InterPro" id="IPR000994">
    <property type="entry name" value="Pept_M24"/>
</dbReference>
<organism evidence="6 7">
    <name type="scientific">Thalassobacillus devorans</name>
    <dbReference type="NCBI Taxonomy" id="279813"/>
    <lineage>
        <taxon>Bacteria</taxon>
        <taxon>Bacillati</taxon>
        <taxon>Bacillota</taxon>
        <taxon>Bacilli</taxon>
        <taxon>Bacillales</taxon>
        <taxon>Bacillaceae</taxon>
        <taxon>Thalassobacillus</taxon>
    </lineage>
</organism>
<reference evidence="7" key="1">
    <citation type="journal article" date="2019" name="Int. J. Syst. Evol. Microbiol.">
        <title>The Global Catalogue of Microorganisms (GCM) 10K type strain sequencing project: providing services to taxonomists for standard genome sequencing and annotation.</title>
        <authorList>
            <consortium name="The Broad Institute Genomics Platform"/>
            <consortium name="The Broad Institute Genome Sequencing Center for Infectious Disease"/>
            <person name="Wu L."/>
            <person name="Ma J."/>
        </authorList>
    </citation>
    <scope>NUCLEOTIDE SEQUENCE [LARGE SCALE GENOMIC DNA]</scope>
    <source>
        <strain evidence="7">CCM 7282</strain>
    </source>
</reference>
<dbReference type="Gene3D" id="3.90.230.10">
    <property type="entry name" value="Creatinase/methionine aminopeptidase superfamily"/>
    <property type="match status" value="1"/>
</dbReference>
<dbReference type="SUPFAM" id="SSF55920">
    <property type="entry name" value="Creatinase/aminopeptidase"/>
    <property type="match status" value="1"/>
</dbReference>
<dbReference type="SUPFAM" id="SSF53092">
    <property type="entry name" value="Creatinase/prolidase N-terminal domain"/>
    <property type="match status" value="1"/>
</dbReference>
<evidence type="ECO:0000256" key="3">
    <source>
        <dbReference type="ARBA" id="ARBA00023211"/>
    </source>
</evidence>
<keyword evidence="3" id="KW-0464">Manganese</keyword>
<evidence type="ECO:0000259" key="4">
    <source>
        <dbReference type="Pfam" id="PF00557"/>
    </source>
</evidence>
<dbReference type="PRINTS" id="PR00599">
    <property type="entry name" value="MAPEPTIDASE"/>
</dbReference>
<comment type="caution">
    <text evidence="6">The sequence shown here is derived from an EMBL/GenBank/DDBJ whole genome shotgun (WGS) entry which is preliminary data.</text>
</comment>
<dbReference type="EMBL" id="BMCJ01000003">
    <property type="protein sequence ID" value="GGC87988.1"/>
    <property type="molecule type" value="Genomic_DNA"/>
</dbReference>
<feature type="domain" description="Peptidase M24" evidence="4">
    <location>
        <begin position="146"/>
        <end position="348"/>
    </location>
</feature>
<accession>A0ABQ1P2A5</accession>
<dbReference type="Gene3D" id="3.40.350.10">
    <property type="entry name" value="Creatinase/prolidase N-terminal domain"/>
    <property type="match status" value="1"/>
</dbReference>
<dbReference type="RefSeq" id="WP_062446214.1">
    <property type="nucleotide sequence ID" value="NZ_BMCJ01000003.1"/>
</dbReference>
<name>A0ABQ1P2A5_9BACI</name>
<comment type="cofactor">
    <cofactor evidence="1">
        <name>Mn(2+)</name>
        <dbReference type="ChEBI" id="CHEBI:29035"/>
    </cofactor>
</comment>
<dbReference type="Pfam" id="PF00557">
    <property type="entry name" value="Peptidase_M24"/>
    <property type="match status" value="1"/>
</dbReference>
<proteinExistence type="inferred from homology"/>
<dbReference type="Pfam" id="PF01321">
    <property type="entry name" value="Creatinase_N"/>
    <property type="match status" value="1"/>
</dbReference>
<keyword evidence="7" id="KW-1185">Reference proteome</keyword>
<dbReference type="InterPro" id="IPR036005">
    <property type="entry name" value="Creatinase/aminopeptidase-like"/>
</dbReference>
<comment type="similarity">
    <text evidence="2">Belongs to the peptidase M24B family.</text>
</comment>
<dbReference type="Proteomes" id="UP000619534">
    <property type="component" value="Unassembled WGS sequence"/>
</dbReference>
<evidence type="ECO:0000313" key="6">
    <source>
        <dbReference type="EMBL" id="GGC87988.1"/>
    </source>
</evidence>
<dbReference type="InterPro" id="IPR000587">
    <property type="entry name" value="Creatinase_N"/>
</dbReference>